<protein>
    <submittedName>
        <fullName evidence="3">Actin-like ATPase domain-containing protein</fullName>
    </submittedName>
</protein>
<feature type="region of interest" description="Disordered" evidence="2">
    <location>
        <begin position="82"/>
        <end position="108"/>
    </location>
</feature>
<accession>A0A6A5TI33</accession>
<evidence type="ECO:0000313" key="4">
    <source>
        <dbReference type="Proteomes" id="UP000800035"/>
    </source>
</evidence>
<dbReference type="Gene3D" id="3.30.420.40">
    <property type="match status" value="2"/>
</dbReference>
<dbReference type="EMBL" id="ML977025">
    <property type="protein sequence ID" value="KAF1950466.1"/>
    <property type="molecule type" value="Genomic_DNA"/>
</dbReference>
<feature type="compositionally biased region" description="Basic and acidic residues" evidence="2">
    <location>
        <begin position="426"/>
        <end position="452"/>
    </location>
</feature>
<reference evidence="3" key="1">
    <citation type="journal article" date="2020" name="Stud. Mycol.">
        <title>101 Dothideomycetes genomes: a test case for predicting lifestyles and emergence of pathogens.</title>
        <authorList>
            <person name="Haridas S."/>
            <person name="Albert R."/>
            <person name="Binder M."/>
            <person name="Bloem J."/>
            <person name="Labutti K."/>
            <person name="Salamov A."/>
            <person name="Andreopoulos B."/>
            <person name="Baker S."/>
            <person name="Barry K."/>
            <person name="Bills G."/>
            <person name="Bluhm B."/>
            <person name="Cannon C."/>
            <person name="Castanera R."/>
            <person name="Culley D."/>
            <person name="Daum C."/>
            <person name="Ezra D."/>
            <person name="Gonzalez J."/>
            <person name="Henrissat B."/>
            <person name="Kuo A."/>
            <person name="Liang C."/>
            <person name="Lipzen A."/>
            <person name="Lutzoni F."/>
            <person name="Magnuson J."/>
            <person name="Mondo S."/>
            <person name="Nolan M."/>
            <person name="Ohm R."/>
            <person name="Pangilinan J."/>
            <person name="Park H.-J."/>
            <person name="Ramirez L."/>
            <person name="Alfaro M."/>
            <person name="Sun H."/>
            <person name="Tritt A."/>
            <person name="Yoshinaga Y."/>
            <person name="Zwiers L.-H."/>
            <person name="Turgeon B."/>
            <person name="Goodwin S."/>
            <person name="Spatafora J."/>
            <person name="Crous P."/>
            <person name="Grigoriev I."/>
        </authorList>
    </citation>
    <scope>NUCLEOTIDE SEQUENCE</scope>
    <source>
        <strain evidence="3">CBS 675.92</strain>
    </source>
</reference>
<feature type="region of interest" description="Disordered" evidence="2">
    <location>
        <begin position="426"/>
        <end position="462"/>
    </location>
</feature>
<dbReference type="SMART" id="SM00268">
    <property type="entry name" value="ACTIN"/>
    <property type="match status" value="1"/>
</dbReference>
<dbReference type="InterPro" id="IPR043129">
    <property type="entry name" value="ATPase_NBD"/>
</dbReference>
<feature type="compositionally biased region" description="Basic and acidic residues" evidence="2">
    <location>
        <begin position="85"/>
        <end position="97"/>
    </location>
</feature>
<dbReference type="PANTHER" id="PTHR11937">
    <property type="entry name" value="ACTIN"/>
    <property type="match status" value="1"/>
</dbReference>
<proteinExistence type="inferred from homology"/>
<keyword evidence="4" id="KW-1185">Reference proteome</keyword>
<dbReference type="OrthoDB" id="337660at2759"/>
<dbReference type="SUPFAM" id="SSF53067">
    <property type="entry name" value="Actin-like ATPase domain"/>
    <property type="match status" value="2"/>
</dbReference>
<dbReference type="AlphaFoldDB" id="A0A6A5TI33"/>
<sequence>MSTGERKPSSLSRSIRGTTPRLADLASTPESPRTPLGRPASSIYGSPGGYRIEEEYIVLEIGSRFVRGGLPGDSAPRCTLSFGPDEQRRVGDYRPWDPEYSNQRRKRKRGQEWGQDYELYRMDLSEIDLGLVEDKFERAMREAFNKYFVLDTKPRRVMLAIPPKMPHPLISTILDVLFGSFQSPSVTLLSSPVLATVAAGLRSALVVDIGWAEAVITAVCEYREVHERRSVRASKLLSEEMAKVLNAALDDEADAGAKPTKVSFEEADEIITRVGWCKPKPKANRRTMYFAAPSSPILEEFEDAVETPEPTITIPFPKQTLPTDLAIPFSSLAEPAESALFAPDKALNEFDDHELPIHHVIYRALLSLPMDVRRVCMSRIIITGGGSALPGLKARILAELEALVAQKGFDPVRSYGSVSARHEQMLAQKRENSDLRRQEGEDKVSESLDPDHPLPAGLQNPEEDPIEAKLSHLSLKNFPPVSLVGGVIRGIDTLGAWAGASLVAQQRIKGIVEIEKEKYLQHGLQGATREKDVSVVPQRQSIIGPGIVRGGGGERASWTLGVWA</sequence>
<name>A0A6A5TI33_9PLEO</name>
<evidence type="ECO:0000256" key="2">
    <source>
        <dbReference type="SAM" id="MobiDB-lite"/>
    </source>
</evidence>
<organism evidence="3 4">
    <name type="scientific">Byssothecium circinans</name>
    <dbReference type="NCBI Taxonomy" id="147558"/>
    <lineage>
        <taxon>Eukaryota</taxon>
        <taxon>Fungi</taxon>
        <taxon>Dikarya</taxon>
        <taxon>Ascomycota</taxon>
        <taxon>Pezizomycotina</taxon>
        <taxon>Dothideomycetes</taxon>
        <taxon>Pleosporomycetidae</taxon>
        <taxon>Pleosporales</taxon>
        <taxon>Massarineae</taxon>
        <taxon>Massarinaceae</taxon>
        <taxon>Byssothecium</taxon>
    </lineage>
</organism>
<evidence type="ECO:0000256" key="1">
    <source>
        <dbReference type="RuleBase" id="RU000487"/>
    </source>
</evidence>
<dbReference type="Pfam" id="PF00022">
    <property type="entry name" value="Actin"/>
    <property type="match status" value="1"/>
</dbReference>
<dbReference type="InterPro" id="IPR004000">
    <property type="entry name" value="Actin"/>
</dbReference>
<evidence type="ECO:0000313" key="3">
    <source>
        <dbReference type="EMBL" id="KAF1950466.1"/>
    </source>
</evidence>
<gene>
    <name evidence="3" type="ORF">CC80DRAFT_227452</name>
</gene>
<feature type="region of interest" description="Disordered" evidence="2">
    <location>
        <begin position="1"/>
        <end position="45"/>
    </location>
</feature>
<dbReference type="Proteomes" id="UP000800035">
    <property type="component" value="Unassembled WGS sequence"/>
</dbReference>
<comment type="similarity">
    <text evidence="1">Belongs to the actin family.</text>
</comment>
<dbReference type="Gene3D" id="3.90.640.10">
    <property type="entry name" value="Actin, Chain A, domain 4"/>
    <property type="match status" value="1"/>
</dbReference>